<accession>A0A317KT17</accession>
<proteinExistence type="predicted"/>
<gene>
    <name evidence="2" type="ORF">DLJ74_19380</name>
</gene>
<evidence type="ECO:0000313" key="2">
    <source>
        <dbReference type="EMBL" id="PWU66585.1"/>
    </source>
</evidence>
<feature type="domain" description="Siphovirus-type tail component RIFT-related" evidence="1">
    <location>
        <begin position="8"/>
        <end position="123"/>
    </location>
</feature>
<dbReference type="EMBL" id="QGTD01000021">
    <property type="protein sequence ID" value="PWU66585.1"/>
    <property type="molecule type" value="Genomic_DNA"/>
</dbReference>
<dbReference type="Proteomes" id="UP000245624">
    <property type="component" value="Unassembled WGS sequence"/>
</dbReference>
<dbReference type="Pfam" id="PF05709">
    <property type="entry name" value="Sipho_tail"/>
    <property type="match status" value="1"/>
</dbReference>
<protein>
    <submittedName>
        <fullName evidence="2">Phage tail family protein</fullName>
    </submittedName>
</protein>
<dbReference type="Gene3D" id="2.40.30.200">
    <property type="match status" value="1"/>
</dbReference>
<dbReference type="InterPro" id="IPR008841">
    <property type="entry name" value="Siphovirus-type_tail_N"/>
</dbReference>
<dbReference type="RefSeq" id="WP_109985720.1">
    <property type="nucleotide sequence ID" value="NZ_QGTD01000021.1"/>
</dbReference>
<evidence type="ECO:0000313" key="3">
    <source>
        <dbReference type="Proteomes" id="UP000245624"/>
    </source>
</evidence>
<dbReference type="OrthoDB" id="2194642at2"/>
<dbReference type="AlphaFoldDB" id="A0A317KT17"/>
<reference evidence="2 3" key="1">
    <citation type="submission" date="2018-05" db="EMBL/GenBank/DDBJ databases">
        <title>Genomic analysis of Gracilibacillus dipsosauri DD1 reveals novel features of a salt-tolerant amylase.</title>
        <authorList>
            <person name="Deutch C.E."/>
            <person name="Yang S."/>
        </authorList>
    </citation>
    <scope>NUCLEOTIDE SEQUENCE [LARGE SCALE GENOMIC DNA]</scope>
    <source>
        <strain evidence="2 3">DD1</strain>
    </source>
</reference>
<name>A0A317KT17_9BACI</name>
<organism evidence="2 3">
    <name type="scientific">Gracilibacillus dipsosauri</name>
    <dbReference type="NCBI Taxonomy" id="178340"/>
    <lineage>
        <taxon>Bacteria</taxon>
        <taxon>Bacillati</taxon>
        <taxon>Bacillota</taxon>
        <taxon>Bacilli</taxon>
        <taxon>Bacillales</taxon>
        <taxon>Bacillaceae</taxon>
        <taxon>Gracilibacillus</taxon>
    </lineage>
</organism>
<comment type="caution">
    <text evidence="2">The sequence shown here is derived from an EMBL/GenBank/DDBJ whole genome shotgun (WGS) entry which is preliminary data.</text>
</comment>
<keyword evidence="3" id="KW-1185">Reference proteome</keyword>
<evidence type="ECO:0000259" key="1">
    <source>
        <dbReference type="Pfam" id="PF05709"/>
    </source>
</evidence>
<sequence>MTVIQRLSGETYNLRDLGIRTRDIIVSSPPPRNYTGQVDGRDGLIDYGTDYDARPITGRFTMFAVDLDDYVLLRDEVFNIFSTKEPFYFIDSRYPVKRWKVKTADSFDPERANRMGKFDVNMIAYLPFAESIGTSQTIQNNGIDANDALWGFGMGLIADDESLIYTHTGTSFRIYNAGNVAVHPFQQELKITIDNVQGSTSYLQLRNITNGSVFRINEAVTNSQTIVIDRMNMSRNGLAIFRKTNRKYIELEPEWNEFEVTGATSARVAFDFRFYYK</sequence>